<keyword evidence="4" id="KW-0396">Initiation factor</keyword>
<dbReference type="FunFam" id="3.40.50.10470:FF:000005">
    <property type="entry name" value="translation initiation factor eIF-2B subunit beta"/>
    <property type="match status" value="1"/>
</dbReference>
<evidence type="ECO:0000256" key="4">
    <source>
        <dbReference type="ARBA" id="ARBA00022540"/>
    </source>
</evidence>
<evidence type="ECO:0000256" key="1">
    <source>
        <dbReference type="ARBA" id="ARBA00004514"/>
    </source>
</evidence>
<organism evidence="10 11">
    <name type="scientific">Citrus sinensis</name>
    <name type="common">Sweet orange</name>
    <name type="synonym">Citrus aurantium var. sinensis</name>
    <dbReference type="NCBI Taxonomy" id="2711"/>
    <lineage>
        <taxon>Eukaryota</taxon>
        <taxon>Viridiplantae</taxon>
        <taxon>Streptophyta</taxon>
        <taxon>Embryophyta</taxon>
        <taxon>Tracheophyta</taxon>
        <taxon>Spermatophyta</taxon>
        <taxon>Magnoliopsida</taxon>
        <taxon>eudicotyledons</taxon>
        <taxon>Gunneridae</taxon>
        <taxon>Pentapetalae</taxon>
        <taxon>rosids</taxon>
        <taxon>malvids</taxon>
        <taxon>Sapindales</taxon>
        <taxon>Rutaceae</taxon>
        <taxon>Aurantioideae</taxon>
        <taxon>Citrus</taxon>
    </lineage>
</organism>
<sequence length="406" mass="44352">MPDIQALVSDLPSKLRKRRVQGSYETARLTAELLRAVILQHKEPTASGAASLIEAVRRVGEQLIAANPVELAVGNIVRHVLHIIREEDLSPLTDIVGELKLSAEDDVEDIAEDENSQKSSATTDGCLLKPPLLLAVFEHLPDSAPACQTFSSENIFAGKADKSAKKLKSELIKAVNELIEDINTCREGIAEQAMELIHQNEVILTLGHSKFVKEFLCAAKEKKRSFEVFIADGAPKFEGHILAKELDKKGLKAIVITDSAVFAMISRVNMVIVGVHAVMANGGVIAPAGLHVLALAAKKHDVPFVVVASTHELCSLYPHNLEVLLNEMRCPSELLNFEEFSDCIDYGIASSSSLLHVVNPAFDYVPPELIRLFVTDIGGYSPSYIYRLIADYYSSEDLPPQQKPAS</sequence>
<dbReference type="InterPro" id="IPR051855">
    <property type="entry name" value="eIF2B_beta_subunit"/>
</dbReference>
<comment type="similarity">
    <text evidence="2 9">Belongs to the eIF-2B alpha/beta/delta subunits family.</text>
</comment>
<dbReference type="AlphaFoldDB" id="A0A067EFW6"/>
<accession>A0A067EFW6</accession>
<dbReference type="GO" id="GO:0005851">
    <property type="term" value="C:eukaryotic translation initiation factor 2B complex"/>
    <property type="evidence" value="ECO:0000318"/>
    <property type="project" value="GO_Central"/>
</dbReference>
<keyword evidence="5" id="KW-0648">Protein biosynthesis</keyword>
<evidence type="ECO:0000256" key="3">
    <source>
        <dbReference type="ARBA" id="ARBA00022490"/>
    </source>
</evidence>
<dbReference type="Pfam" id="PF01008">
    <property type="entry name" value="IF-2B"/>
    <property type="match status" value="1"/>
</dbReference>
<dbReference type="InterPro" id="IPR000649">
    <property type="entry name" value="IF-2B-related"/>
</dbReference>
<dbReference type="SUPFAM" id="SSF100950">
    <property type="entry name" value="NagB/RpiA/CoA transferase-like"/>
    <property type="match status" value="1"/>
</dbReference>
<dbReference type="InterPro" id="IPR042529">
    <property type="entry name" value="IF_2B-like_C"/>
</dbReference>
<dbReference type="GO" id="GO:0006413">
    <property type="term" value="P:translational initiation"/>
    <property type="evidence" value="ECO:0000318"/>
    <property type="project" value="GO_Central"/>
</dbReference>
<evidence type="ECO:0000256" key="2">
    <source>
        <dbReference type="ARBA" id="ARBA00007251"/>
    </source>
</evidence>
<dbReference type="Proteomes" id="UP000027120">
    <property type="component" value="Unassembled WGS sequence"/>
</dbReference>
<gene>
    <name evidence="10" type="ORF">CISIN_1g045642mg</name>
</gene>
<evidence type="ECO:0000256" key="8">
    <source>
        <dbReference type="ARBA" id="ARBA00046432"/>
    </source>
</evidence>
<keyword evidence="11" id="KW-1185">Reference proteome</keyword>
<dbReference type="EMBL" id="KK785001">
    <property type="protein sequence ID" value="KDO54079.1"/>
    <property type="molecule type" value="Genomic_DNA"/>
</dbReference>
<dbReference type="InterPro" id="IPR037171">
    <property type="entry name" value="NagB/RpiA_transferase-like"/>
</dbReference>
<evidence type="ECO:0000313" key="11">
    <source>
        <dbReference type="Proteomes" id="UP000027120"/>
    </source>
</evidence>
<dbReference type="PANTHER" id="PTHR45859">
    <property type="entry name" value="TRANSLATION INITIATION FACTOR EIF-2B SUBUNIT BETA"/>
    <property type="match status" value="1"/>
</dbReference>
<proteinExistence type="inferred from homology"/>
<dbReference type="SMR" id="A0A067EFW6"/>
<evidence type="ECO:0000313" key="10">
    <source>
        <dbReference type="EMBL" id="KDO54079.1"/>
    </source>
</evidence>
<dbReference type="STRING" id="2711.A0A067EFW6"/>
<dbReference type="eggNOG" id="KOG1465">
    <property type="taxonomic scope" value="Eukaryota"/>
</dbReference>
<keyword evidence="3" id="KW-0963">Cytoplasm</keyword>
<name>A0A067EFW6_CITSI</name>
<evidence type="ECO:0000256" key="5">
    <source>
        <dbReference type="ARBA" id="ARBA00022917"/>
    </source>
</evidence>
<protein>
    <recommendedName>
        <fullName evidence="6">Translation initiation factor eIF2B subunit beta</fullName>
    </recommendedName>
    <alternativeName>
        <fullName evidence="7">eIF2B GDP-GTP exchange factor subunit beta</fullName>
    </alternativeName>
</protein>
<evidence type="ECO:0000256" key="9">
    <source>
        <dbReference type="RuleBase" id="RU003814"/>
    </source>
</evidence>
<dbReference type="GO" id="GO:0005829">
    <property type="term" value="C:cytosol"/>
    <property type="evidence" value="ECO:0007669"/>
    <property type="project" value="UniProtKB-SubCell"/>
</dbReference>
<dbReference type="PANTHER" id="PTHR45859:SF1">
    <property type="entry name" value="TRANSLATION INITIATION FACTOR EIF-2B SUBUNIT BETA"/>
    <property type="match status" value="1"/>
</dbReference>
<evidence type="ECO:0000256" key="6">
    <source>
        <dbReference type="ARBA" id="ARBA00044122"/>
    </source>
</evidence>
<evidence type="ECO:0000256" key="7">
    <source>
        <dbReference type="ARBA" id="ARBA00044228"/>
    </source>
</evidence>
<comment type="subunit">
    <text evidence="8">Component of the translation initiation factor 2B (eIF2B) complex which is a heterodecamer of two sets of five different subunits: alpha, beta, gamma, delta and epsilon. Subunits alpha, beta and delta comprise a regulatory subcomplex and subunits epsilon and gamma comprise a catalytic subcomplex. Within the complex, the hexameric regulatory complex resides at the center, with the two heterodimeric catalytic subcomplexes bound on opposite sides.</text>
</comment>
<dbReference type="PaxDb" id="2711-XP_006489674.1"/>
<reference evidence="10 11" key="1">
    <citation type="submission" date="2014-04" db="EMBL/GenBank/DDBJ databases">
        <authorList>
            <consortium name="International Citrus Genome Consortium"/>
            <person name="Gmitter F."/>
            <person name="Chen C."/>
            <person name="Farmerie W."/>
            <person name="Harkins T."/>
            <person name="Desany B."/>
            <person name="Mohiuddin M."/>
            <person name="Kodira C."/>
            <person name="Borodovsky M."/>
            <person name="Lomsadze A."/>
            <person name="Burns P."/>
            <person name="Jenkins J."/>
            <person name="Prochnik S."/>
            <person name="Shu S."/>
            <person name="Chapman J."/>
            <person name="Pitluck S."/>
            <person name="Schmutz J."/>
            <person name="Rokhsar D."/>
        </authorList>
    </citation>
    <scope>NUCLEOTIDE SEQUENCE</scope>
</reference>
<dbReference type="Gene3D" id="3.40.50.10470">
    <property type="entry name" value="Translation initiation factor eif-2b, domain 2"/>
    <property type="match status" value="1"/>
</dbReference>
<dbReference type="GO" id="GO:0003743">
    <property type="term" value="F:translation initiation factor activity"/>
    <property type="evidence" value="ECO:0000318"/>
    <property type="project" value="GO_Central"/>
</dbReference>
<comment type="subcellular location">
    <subcellularLocation>
        <location evidence="1">Cytoplasm</location>
        <location evidence="1">Cytosol</location>
    </subcellularLocation>
</comment>